<dbReference type="Proteomes" id="UP000728032">
    <property type="component" value="Unassembled WGS sequence"/>
</dbReference>
<evidence type="ECO:0000256" key="2">
    <source>
        <dbReference type="ARBA" id="ARBA00022771"/>
    </source>
</evidence>
<dbReference type="PROSITE" id="PS01360">
    <property type="entry name" value="ZF_MYND_1"/>
    <property type="match status" value="1"/>
</dbReference>
<keyword evidence="1" id="KW-0479">Metal-binding</keyword>
<dbReference type="Gene3D" id="6.10.140.2220">
    <property type="match status" value="1"/>
</dbReference>
<accession>A0A7R9MPT5</accession>
<feature type="domain" description="MYND-type" evidence="5">
    <location>
        <begin position="28"/>
        <end position="67"/>
    </location>
</feature>
<dbReference type="Pfam" id="PF01753">
    <property type="entry name" value="zf-MYND"/>
    <property type="match status" value="1"/>
</dbReference>
<keyword evidence="2 4" id="KW-0863">Zinc-finger</keyword>
<dbReference type="SUPFAM" id="SSF144232">
    <property type="entry name" value="HIT/MYND zinc finger-like"/>
    <property type="match status" value="1"/>
</dbReference>
<evidence type="ECO:0000313" key="7">
    <source>
        <dbReference type="Proteomes" id="UP000728032"/>
    </source>
</evidence>
<reference evidence="6" key="1">
    <citation type="submission" date="2020-11" db="EMBL/GenBank/DDBJ databases">
        <authorList>
            <person name="Tran Van P."/>
        </authorList>
    </citation>
    <scope>NUCLEOTIDE SEQUENCE</scope>
</reference>
<protein>
    <recommendedName>
        <fullName evidence="5">MYND-type domain-containing protein</fullName>
    </recommendedName>
</protein>
<evidence type="ECO:0000256" key="1">
    <source>
        <dbReference type="ARBA" id="ARBA00022723"/>
    </source>
</evidence>
<name>A0A7R9MPT5_9ACAR</name>
<dbReference type="AlphaFoldDB" id="A0A7R9MPT5"/>
<keyword evidence="3" id="KW-0862">Zinc</keyword>
<proteinExistence type="predicted"/>
<dbReference type="OrthoDB" id="10008965at2759"/>
<dbReference type="PANTHER" id="PTHR47111">
    <property type="entry name" value="BCDNA.LD29892"/>
    <property type="match status" value="1"/>
</dbReference>
<dbReference type="Gene3D" id="1.10.220.160">
    <property type="match status" value="1"/>
</dbReference>
<evidence type="ECO:0000313" key="6">
    <source>
        <dbReference type="EMBL" id="CAD7664174.1"/>
    </source>
</evidence>
<gene>
    <name evidence="6" type="ORF">ONB1V03_LOCUS20732</name>
</gene>
<dbReference type="EMBL" id="OC951492">
    <property type="protein sequence ID" value="CAD7664174.1"/>
    <property type="molecule type" value="Genomic_DNA"/>
</dbReference>
<dbReference type="GO" id="GO:0008270">
    <property type="term" value="F:zinc ion binding"/>
    <property type="evidence" value="ECO:0007669"/>
    <property type="project" value="UniProtKB-KW"/>
</dbReference>
<dbReference type="PROSITE" id="PS50865">
    <property type="entry name" value="ZF_MYND_2"/>
    <property type="match status" value="1"/>
</dbReference>
<sequence>MGYKVGDVVMKCKPFVHSLNASQKAQRCDHCFKINDNLRKCSKCKSMYYCDQKCQRSDWSDGHRHECHLYDTFYDNCLTRDCDRFLLRLHLMLENNDQNRTQTHEFNGQKRCFD</sequence>
<organism evidence="6">
    <name type="scientific">Oppiella nova</name>
    <dbReference type="NCBI Taxonomy" id="334625"/>
    <lineage>
        <taxon>Eukaryota</taxon>
        <taxon>Metazoa</taxon>
        <taxon>Ecdysozoa</taxon>
        <taxon>Arthropoda</taxon>
        <taxon>Chelicerata</taxon>
        <taxon>Arachnida</taxon>
        <taxon>Acari</taxon>
        <taxon>Acariformes</taxon>
        <taxon>Sarcoptiformes</taxon>
        <taxon>Oribatida</taxon>
        <taxon>Brachypylina</taxon>
        <taxon>Oppioidea</taxon>
        <taxon>Oppiidae</taxon>
        <taxon>Oppiella</taxon>
    </lineage>
</organism>
<feature type="non-terminal residue" evidence="6">
    <location>
        <position position="1"/>
    </location>
</feature>
<evidence type="ECO:0000259" key="5">
    <source>
        <dbReference type="PROSITE" id="PS50865"/>
    </source>
</evidence>
<evidence type="ECO:0000256" key="3">
    <source>
        <dbReference type="ARBA" id="ARBA00022833"/>
    </source>
</evidence>
<dbReference type="InterPro" id="IPR002893">
    <property type="entry name" value="Znf_MYND"/>
</dbReference>
<keyword evidence="7" id="KW-1185">Reference proteome</keyword>
<evidence type="ECO:0000256" key="4">
    <source>
        <dbReference type="PROSITE-ProRule" id="PRU00134"/>
    </source>
</evidence>
<dbReference type="PANTHER" id="PTHR47111:SF1">
    <property type="entry name" value="SET AND MYND DOMAIN-CONTAINING PROTEIN 4"/>
    <property type="match status" value="1"/>
</dbReference>
<dbReference type="Gene3D" id="2.170.270.10">
    <property type="entry name" value="SET domain"/>
    <property type="match status" value="1"/>
</dbReference>
<dbReference type="EMBL" id="CAJPVJ010036667">
    <property type="protein sequence ID" value="CAG2181311.1"/>
    <property type="molecule type" value="Genomic_DNA"/>
</dbReference>
<dbReference type="InterPro" id="IPR046341">
    <property type="entry name" value="SET_dom_sf"/>
</dbReference>